<dbReference type="RefSeq" id="WP_274189571.1">
    <property type="nucleotide sequence ID" value="NZ_BAABHN010000050.1"/>
</dbReference>
<evidence type="ECO:0000313" key="1">
    <source>
        <dbReference type="EMBL" id="MFC4835531.1"/>
    </source>
</evidence>
<evidence type="ECO:0000313" key="2">
    <source>
        <dbReference type="Proteomes" id="UP001595909"/>
    </source>
</evidence>
<comment type="caution">
    <text evidence="1">The sequence shown here is derived from an EMBL/GenBank/DDBJ whole genome shotgun (WGS) entry which is preliminary data.</text>
</comment>
<protein>
    <submittedName>
        <fullName evidence="1">DUF1059 domain-containing protein</fullName>
    </submittedName>
</protein>
<proteinExistence type="predicted"/>
<dbReference type="Pfam" id="PF06348">
    <property type="entry name" value="DUF1059"/>
    <property type="match status" value="1"/>
</dbReference>
<gene>
    <name evidence="1" type="ORF">ACFPEL_24185</name>
</gene>
<name>A0ABV9RMZ3_9PSEU</name>
<keyword evidence="2" id="KW-1185">Reference proteome</keyword>
<dbReference type="InterPro" id="IPR009409">
    <property type="entry name" value="DUF1059"/>
</dbReference>
<dbReference type="Proteomes" id="UP001595909">
    <property type="component" value="Unassembled WGS sequence"/>
</dbReference>
<sequence length="163" mass="17690">MPRKMLDCREMPSESGCSLTLTGEADEVLEAGAAHAVAVHGHTDGEELRSGLRSALRDAPQATGPGAFVQLIEFQTQQYDQMDALIDGWKAEIGADRTAEWMVMGRDRDREGTYMEVVEFPSAEAAQRNSDSPATTAFAGKMMALCDGPVTFHNLEVVRAETP</sequence>
<reference evidence="2" key="1">
    <citation type="journal article" date="2019" name="Int. J. Syst. Evol. Microbiol.">
        <title>The Global Catalogue of Microorganisms (GCM) 10K type strain sequencing project: providing services to taxonomists for standard genome sequencing and annotation.</title>
        <authorList>
            <consortium name="The Broad Institute Genomics Platform"/>
            <consortium name="The Broad Institute Genome Sequencing Center for Infectious Disease"/>
            <person name="Wu L."/>
            <person name="Ma J."/>
        </authorList>
    </citation>
    <scope>NUCLEOTIDE SEQUENCE [LARGE SCALE GENOMIC DNA]</scope>
    <source>
        <strain evidence="2">CCUG 50347</strain>
    </source>
</reference>
<accession>A0ABV9RMZ3</accession>
<organism evidence="1 2">
    <name type="scientific">Actinomycetospora chibensis</name>
    <dbReference type="NCBI Taxonomy" id="663606"/>
    <lineage>
        <taxon>Bacteria</taxon>
        <taxon>Bacillati</taxon>
        <taxon>Actinomycetota</taxon>
        <taxon>Actinomycetes</taxon>
        <taxon>Pseudonocardiales</taxon>
        <taxon>Pseudonocardiaceae</taxon>
        <taxon>Actinomycetospora</taxon>
    </lineage>
</organism>
<dbReference type="EMBL" id="JBHSIM010000050">
    <property type="protein sequence ID" value="MFC4835531.1"/>
    <property type="molecule type" value="Genomic_DNA"/>
</dbReference>